<keyword evidence="1" id="KW-0812">Transmembrane</keyword>
<accession>A0A2N2E930</accession>
<evidence type="ECO:0000313" key="3">
    <source>
        <dbReference type="EMBL" id="PKM91199.1"/>
    </source>
</evidence>
<feature type="transmembrane region" description="Helical" evidence="1">
    <location>
        <begin position="129"/>
        <end position="155"/>
    </location>
</feature>
<dbReference type="PANTHER" id="PTHR42957:SF1">
    <property type="entry name" value="HELICASE MJ1565-RELATED"/>
    <property type="match status" value="1"/>
</dbReference>
<dbReference type="InterPro" id="IPR002789">
    <property type="entry name" value="HerA_central"/>
</dbReference>
<dbReference type="EMBL" id="PHAI01000003">
    <property type="protein sequence ID" value="PKM91199.1"/>
    <property type="molecule type" value="Genomic_DNA"/>
</dbReference>
<sequence>MNTNLSQNQRIIVAFSYIVILFALFKIVGGTIGNLAWDTNIDSSIWFYSGAFMIILGAYIVEPFFTKPSDAIANSTAVLIALFGLSNKQALFGYTFIFYYAVAILILGIITIILKDAKTDFWRKISKSLYWFVESFGASKVIFSVVYLSASYSYFAVPEKIIAFIGIITFWICLTFFDVIGLAVERVSKLVNYLGNKIGDELGQAIGCENPLLYKVEIDYTKHSSKPVKYGDLVALETSVNVGSIGMVVDTKYLLNKRWLSIYIVQDEGGDILKINLKDKKMITESKSVFAKENLVYLLDISTLDDSLKTKIEGNPLYKDREQFIGYVSSGSNINTINFSIVREANKLEQKISEGAILKTLIYGQETLYQVINGNAKEEHLENFDRHGFIIGIARKLGKYKKDTKDLDVSKWMPSIFSPLFYAFSGSVSEARIKEIAQNSIGRLPDTDLEIPIKDISSLVTHNTAILGILGIGKSCLAYELMKRVAEEKIKVICIDITNEYKRELPVYLPTTTAITSDDENAFNTINTKYEYIHTEGQKQNPEKSGNVSEYKEAIHKDLCQFLFGTDDVPDPKEFETTKQVRIYNVDYHKASRGEKIGFNVNTTDLTQAEKTRVVAEELFKILMKIPLADEKKAKVLLVFEEAHSLIPEWNSVASEGDKSATNGTAKVILQGRKYGLGSLVITQRTANVSKSILNQCNTIFALRVFDDTGKGFLENYIGEDYADTLATLEERHAIAIGKGLKLKQPVIIQLNDRKNIITPQTPLNPSNV</sequence>
<dbReference type="InterPro" id="IPR027417">
    <property type="entry name" value="P-loop_NTPase"/>
</dbReference>
<feature type="transmembrane region" description="Helical" evidence="1">
    <location>
        <begin position="97"/>
        <end position="117"/>
    </location>
</feature>
<feature type="transmembrane region" description="Helical" evidence="1">
    <location>
        <begin position="45"/>
        <end position="65"/>
    </location>
</feature>
<keyword evidence="1" id="KW-1133">Transmembrane helix</keyword>
<dbReference type="Pfam" id="PF01935">
    <property type="entry name" value="DUF87"/>
    <property type="match status" value="1"/>
</dbReference>
<gene>
    <name evidence="3" type="ORF">CVU82_04070</name>
</gene>
<dbReference type="PANTHER" id="PTHR42957">
    <property type="entry name" value="HELICASE MJ1565-RELATED"/>
    <property type="match status" value="1"/>
</dbReference>
<name>A0A2N2E930_9BACT</name>
<proteinExistence type="predicted"/>
<evidence type="ECO:0000313" key="4">
    <source>
        <dbReference type="Proteomes" id="UP000233517"/>
    </source>
</evidence>
<dbReference type="Gene3D" id="3.40.50.300">
    <property type="entry name" value="P-loop containing nucleotide triphosphate hydrolases"/>
    <property type="match status" value="2"/>
</dbReference>
<protein>
    <recommendedName>
        <fullName evidence="2">Helicase HerA central domain-containing protein</fullName>
    </recommendedName>
</protein>
<organism evidence="3 4">
    <name type="scientific">Candidatus Falkowbacteria bacterium HGW-Falkowbacteria-1</name>
    <dbReference type="NCBI Taxonomy" id="2013768"/>
    <lineage>
        <taxon>Bacteria</taxon>
        <taxon>Candidatus Falkowiibacteriota</taxon>
    </lineage>
</organism>
<feature type="transmembrane region" description="Helical" evidence="1">
    <location>
        <begin position="161"/>
        <end position="184"/>
    </location>
</feature>
<feature type="domain" description="Helicase HerA central" evidence="2">
    <location>
        <begin position="441"/>
        <end position="505"/>
    </location>
</feature>
<feature type="transmembrane region" description="Helical" evidence="1">
    <location>
        <begin position="12"/>
        <end position="33"/>
    </location>
</feature>
<reference evidence="3 4" key="1">
    <citation type="journal article" date="2017" name="ISME J.">
        <title>Potential for microbial H2 and metal transformations associated with novel bacteria and archaea in deep terrestrial subsurface sediments.</title>
        <authorList>
            <person name="Hernsdorf A.W."/>
            <person name="Amano Y."/>
            <person name="Miyakawa K."/>
            <person name="Ise K."/>
            <person name="Suzuki Y."/>
            <person name="Anantharaman K."/>
            <person name="Probst A."/>
            <person name="Burstein D."/>
            <person name="Thomas B.C."/>
            <person name="Banfield J.F."/>
        </authorList>
    </citation>
    <scope>NUCLEOTIDE SEQUENCE [LARGE SCALE GENOMIC DNA]</scope>
    <source>
        <strain evidence="3">HGW-Falkowbacteria-1</strain>
    </source>
</reference>
<evidence type="ECO:0000259" key="2">
    <source>
        <dbReference type="Pfam" id="PF01935"/>
    </source>
</evidence>
<dbReference type="AlphaFoldDB" id="A0A2N2E930"/>
<dbReference type="SUPFAM" id="SSF52540">
    <property type="entry name" value="P-loop containing nucleoside triphosphate hydrolases"/>
    <property type="match status" value="1"/>
</dbReference>
<evidence type="ECO:0000256" key="1">
    <source>
        <dbReference type="SAM" id="Phobius"/>
    </source>
</evidence>
<keyword evidence="1" id="KW-0472">Membrane</keyword>
<dbReference type="Proteomes" id="UP000233517">
    <property type="component" value="Unassembled WGS sequence"/>
</dbReference>
<dbReference type="InterPro" id="IPR008571">
    <property type="entry name" value="HerA-like"/>
</dbReference>
<comment type="caution">
    <text evidence="3">The sequence shown here is derived from an EMBL/GenBank/DDBJ whole genome shotgun (WGS) entry which is preliminary data.</text>
</comment>